<keyword evidence="2" id="KW-1185">Reference proteome</keyword>
<gene>
    <name evidence="1" type="ORF">CleRT_08160</name>
</gene>
<dbReference type="PROSITE" id="PS51257">
    <property type="entry name" value="PROKAR_LIPOPROTEIN"/>
    <property type="match status" value="1"/>
</dbReference>
<reference evidence="1 2" key="1">
    <citation type="journal article" date="2015" name="Genome Biol. Evol.">
        <title>Distinctive Genome Reduction Rates Revealed by Genomic Analyses of Two Coxiella-Like Endosymbionts in Ticks.</title>
        <authorList>
            <person name="Gottlieb Y."/>
            <person name="Lalzar I."/>
            <person name="Klasson L."/>
        </authorList>
    </citation>
    <scope>NUCLEOTIDE SEQUENCE [LARGE SCALE GENOMIC DNA]</scope>
    <source>
        <strain evidence="1 2">CRt</strain>
    </source>
</reference>
<proteinExistence type="predicted"/>
<dbReference type="EMBL" id="CP011126">
    <property type="protein sequence ID" value="AKQ33611.1"/>
    <property type="molecule type" value="Genomic_DNA"/>
</dbReference>
<accession>A0ABM5UUJ5</accession>
<dbReference type="RefSeq" id="WP_048875209.1">
    <property type="nucleotide sequence ID" value="NZ_CP011126.1"/>
</dbReference>
<evidence type="ECO:0008006" key="3">
    <source>
        <dbReference type="Google" id="ProtNLM"/>
    </source>
</evidence>
<evidence type="ECO:0000313" key="2">
    <source>
        <dbReference type="Proteomes" id="UP000063965"/>
    </source>
</evidence>
<dbReference type="Proteomes" id="UP000063965">
    <property type="component" value="Chromosome"/>
</dbReference>
<protein>
    <recommendedName>
        <fullName evidence="3">Lipoprotein</fullName>
    </recommendedName>
</protein>
<organism evidence="1 2">
    <name type="scientific">Candidatus Coxiella mudrowiae</name>
    <dbReference type="NCBI Taxonomy" id="2054173"/>
    <lineage>
        <taxon>Bacteria</taxon>
        <taxon>Pseudomonadati</taxon>
        <taxon>Pseudomonadota</taxon>
        <taxon>Gammaproteobacteria</taxon>
        <taxon>Legionellales</taxon>
        <taxon>Coxiellaceae</taxon>
        <taxon>Coxiella</taxon>
    </lineage>
</organism>
<sequence>MSKKGVVIASAVAAVVLLTGCIPREPMPVVQPVYQTGPNTKLGPTHHHCKCYHHHHCVRCNHTHM</sequence>
<name>A0ABM5UUJ5_9COXI</name>
<evidence type="ECO:0000313" key="1">
    <source>
        <dbReference type="EMBL" id="AKQ33611.1"/>
    </source>
</evidence>